<dbReference type="AlphaFoldDB" id="A0A562ZQL5"/>
<organism evidence="13 14">
    <name type="scientific">Caenimonas sedimenti</name>
    <dbReference type="NCBI Taxonomy" id="2596921"/>
    <lineage>
        <taxon>Bacteria</taxon>
        <taxon>Pseudomonadati</taxon>
        <taxon>Pseudomonadota</taxon>
        <taxon>Betaproteobacteria</taxon>
        <taxon>Burkholderiales</taxon>
        <taxon>Comamonadaceae</taxon>
        <taxon>Caenimonas</taxon>
    </lineage>
</organism>
<evidence type="ECO:0000256" key="10">
    <source>
        <dbReference type="SAM" id="MobiDB-lite"/>
    </source>
</evidence>
<comment type="caution">
    <text evidence="13">The sequence shown here is derived from an EMBL/GenBank/DDBJ whole genome shotgun (WGS) entry which is preliminary data.</text>
</comment>
<dbReference type="GO" id="GO:0006508">
    <property type="term" value="P:proteolysis"/>
    <property type="evidence" value="ECO:0007669"/>
    <property type="project" value="InterPro"/>
</dbReference>
<evidence type="ECO:0000256" key="6">
    <source>
        <dbReference type="ARBA" id="ARBA00023316"/>
    </source>
</evidence>
<dbReference type="PRINTS" id="PR00725">
    <property type="entry name" value="DADACBPTASE1"/>
</dbReference>
<dbReference type="GO" id="GO:0008360">
    <property type="term" value="P:regulation of cell shape"/>
    <property type="evidence" value="ECO:0007669"/>
    <property type="project" value="UniProtKB-KW"/>
</dbReference>
<reference evidence="13 14" key="1">
    <citation type="submission" date="2019-07" db="EMBL/GenBank/DDBJ databases">
        <title>Caenimonas sedimenti sp. nov., isolated from activated sludge.</title>
        <authorList>
            <person name="Xu J."/>
        </authorList>
    </citation>
    <scope>NUCLEOTIDE SEQUENCE [LARGE SCALE GENOMIC DNA]</scope>
    <source>
        <strain evidence="13 14">HX-9-20</strain>
    </source>
</reference>
<accession>A0A562ZQL5</accession>
<dbReference type="GO" id="GO:0071555">
    <property type="term" value="P:cell wall organization"/>
    <property type="evidence" value="ECO:0007669"/>
    <property type="project" value="UniProtKB-KW"/>
</dbReference>
<keyword evidence="6" id="KW-0961">Cell wall biogenesis/degradation</keyword>
<evidence type="ECO:0000313" key="14">
    <source>
        <dbReference type="Proteomes" id="UP000318199"/>
    </source>
</evidence>
<dbReference type="InterPro" id="IPR001967">
    <property type="entry name" value="Peptidase_S11_N"/>
</dbReference>
<keyword evidence="2 11" id="KW-0732">Signal</keyword>
<keyword evidence="14" id="KW-1185">Reference proteome</keyword>
<dbReference type="GO" id="GO:0009252">
    <property type="term" value="P:peptidoglycan biosynthetic process"/>
    <property type="evidence" value="ECO:0007669"/>
    <property type="project" value="UniProtKB-KW"/>
</dbReference>
<dbReference type="InterPro" id="IPR012338">
    <property type="entry name" value="Beta-lactam/transpept-like"/>
</dbReference>
<dbReference type="Pfam" id="PF00768">
    <property type="entry name" value="Peptidase_S11"/>
    <property type="match status" value="1"/>
</dbReference>
<evidence type="ECO:0000259" key="12">
    <source>
        <dbReference type="Pfam" id="PF00768"/>
    </source>
</evidence>
<name>A0A562ZQL5_9BURK</name>
<protein>
    <submittedName>
        <fullName evidence="13">Peptidase S11</fullName>
    </submittedName>
</protein>
<feature type="compositionally biased region" description="Low complexity" evidence="10">
    <location>
        <begin position="25"/>
        <end position="54"/>
    </location>
</feature>
<gene>
    <name evidence="13" type="ORF">FN976_13555</name>
</gene>
<evidence type="ECO:0000256" key="8">
    <source>
        <dbReference type="PIRSR" id="PIRSR618044-2"/>
    </source>
</evidence>
<evidence type="ECO:0000256" key="4">
    <source>
        <dbReference type="ARBA" id="ARBA00022960"/>
    </source>
</evidence>
<dbReference type="OrthoDB" id="5688590at2"/>
<evidence type="ECO:0000256" key="1">
    <source>
        <dbReference type="ARBA" id="ARBA00007164"/>
    </source>
</evidence>
<evidence type="ECO:0000256" key="5">
    <source>
        <dbReference type="ARBA" id="ARBA00022984"/>
    </source>
</evidence>
<keyword evidence="5" id="KW-0573">Peptidoglycan synthesis</keyword>
<feature type="region of interest" description="Disordered" evidence="10">
    <location>
        <begin position="25"/>
        <end position="93"/>
    </location>
</feature>
<dbReference type="SUPFAM" id="SSF56601">
    <property type="entry name" value="beta-lactamase/transpeptidase-like"/>
    <property type="match status" value="1"/>
</dbReference>
<evidence type="ECO:0000256" key="7">
    <source>
        <dbReference type="PIRSR" id="PIRSR618044-1"/>
    </source>
</evidence>
<dbReference type="EMBL" id="VOBQ01000011">
    <property type="protein sequence ID" value="TWO70585.1"/>
    <property type="molecule type" value="Genomic_DNA"/>
</dbReference>
<feature type="binding site" evidence="8">
    <location>
        <position position="297"/>
    </location>
    <ligand>
        <name>substrate</name>
    </ligand>
</feature>
<dbReference type="PANTHER" id="PTHR21581:SF26">
    <property type="entry name" value="D-ALANYL-D-ALANINE ENDOPEPTIDASE"/>
    <property type="match status" value="1"/>
</dbReference>
<evidence type="ECO:0000256" key="11">
    <source>
        <dbReference type="SAM" id="SignalP"/>
    </source>
</evidence>
<dbReference type="RefSeq" id="WP_145893577.1">
    <property type="nucleotide sequence ID" value="NZ_VOBQ01000011.1"/>
</dbReference>
<feature type="chain" id="PRO_5022012256" evidence="11">
    <location>
        <begin position="22"/>
        <end position="355"/>
    </location>
</feature>
<dbReference type="InterPro" id="IPR018044">
    <property type="entry name" value="Peptidase_S11"/>
</dbReference>
<dbReference type="PROSITE" id="PS51257">
    <property type="entry name" value="PROKAR_LIPOPROTEIN"/>
    <property type="match status" value="1"/>
</dbReference>
<feature type="active site" description="Proton acceptor" evidence="7">
    <location>
        <position position="138"/>
    </location>
</feature>
<feature type="signal peptide" evidence="11">
    <location>
        <begin position="1"/>
        <end position="21"/>
    </location>
</feature>
<evidence type="ECO:0000313" key="13">
    <source>
        <dbReference type="EMBL" id="TWO70585.1"/>
    </source>
</evidence>
<feature type="active site" evidence="7">
    <location>
        <position position="192"/>
    </location>
</feature>
<keyword evidence="4" id="KW-0133">Cell shape</keyword>
<evidence type="ECO:0000256" key="2">
    <source>
        <dbReference type="ARBA" id="ARBA00022729"/>
    </source>
</evidence>
<dbReference type="PANTHER" id="PTHR21581">
    <property type="entry name" value="D-ALANYL-D-ALANINE CARBOXYPEPTIDASE"/>
    <property type="match status" value="1"/>
</dbReference>
<feature type="active site" description="Acyl-ester intermediate" evidence="7">
    <location>
        <position position="135"/>
    </location>
</feature>
<sequence length="355" mass="37031">MNPKNLPSLAALVLAAAAALAGCDRTAAPGGTASAPPDRAPSAAAVTPPAAAPAAEPPAPTASAAATPPEEEGDPQTAESATPPVNPNLSFGRLAGLHRAPDGLRLTASAAIVVEADGGKVLYQKNEKAVLPIASLTKLMTGLVIAQAGLPMDEMLTITQDDVDTARNSRSRLRVGTSLPRGEALHLALMSSENRAAHALGRTFPGGLQAFVDAMNNQARALGLESTTFVDPTGLSNRNQSNVRDLALLAGAASRHALLREYSTTPRYQAAFGKRTLQYVNSNRLVKDPDWEILLQKTGYIVEAGQCLAMRTRMGGREVILVLLDAGSKASRSADAQRLRRWVVAEAAGARSRTS</sequence>
<comment type="similarity">
    <text evidence="1 9">Belongs to the peptidase S11 family.</text>
</comment>
<dbReference type="Proteomes" id="UP000318199">
    <property type="component" value="Unassembled WGS sequence"/>
</dbReference>
<keyword evidence="3" id="KW-0378">Hydrolase</keyword>
<evidence type="ECO:0000256" key="3">
    <source>
        <dbReference type="ARBA" id="ARBA00022801"/>
    </source>
</evidence>
<dbReference type="GO" id="GO:0009002">
    <property type="term" value="F:serine-type D-Ala-D-Ala carboxypeptidase activity"/>
    <property type="evidence" value="ECO:0007669"/>
    <property type="project" value="InterPro"/>
</dbReference>
<proteinExistence type="inferred from homology"/>
<feature type="domain" description="Peptidase S11 D-alanyl-D-alanine carboxypeptidase A N-terminal" evidence="12">
    <location>
        <begin position="105"/>
        <end position="326"/>
    </location>
</feature>
<dbReference type="Gene3D" id="3.40.710.10">
    <property type="entry name" value="DD-peptidase/beta-lactamase superfamily"/>
    <property type="match status" value="1"/>
</dbReference>
<evidence type="ECO:0000256" key="9">
    <source>
        <dbReference type="RuleBase" id="RU004016"/>
    </source>
</evidence>